<dbReference type="GO" id="GO:0009001">
    <property type="term" value="F:serine O-acetyltransferase activity"/>
    <property type="evidence" value="ECO:0007669"/>
    <property type="project" value="UniProtKB-EC"/>
</dbReference>
<dbReference type="Proteomes" id="UP000254802">
    <property type="component" value="Unassembled WGS sequence"/>
</dbReference>
<dbReference type="InterPro" id="IPR011004">
    <property type="entry name" value="Trimer_LpxA-like_sf"/>
</dbReference>
<dbReference type="AlphaFoldDB" id="A0A378MW09"/>
<gene>
    <name evidence="3" type="primary">cysE_3</name>
    <name evidence="3" type="ORF">NCTC10638_00753</name>
</gene>
<dbReference type="SUPFAM" id="SSF51161">
    <property type="entry name" value="Trimeric LpxA-like enzymes"/>
    <property type="match status" value="1"/>
</dbReference>
<dbReference type="Gene3D" id="2.160.10.10">
    <property type="entry name" value="Hexapeptide repeat proteins"/>
    <property type="match status" value="1"/>
</dbReference>
<keyword evidence="1 3" id="KW-0808">Transferase</keyword>
<accession>A0A378MW09</accession>
<evidence type="ECO:0000256" key="2">
    <source>
        <dbReference type="ARBA" id="ARBA00022737"/>
    </source>
</evidence>
<keyword evidence="3" id="KW-0012">Acyltransferase</keyword>
<evidence type="ECO:0000256" key="1">
    <source>
        <dbReference type="ARBA" id="ARBA00022679"/>
    </source>
</evidence>
<dbReference type="PROSITE" id="PS00101">
    <property type="entry name" value="HEXAPEP_TRANSFERASES"/>
    <property type="match status" value="1"/>
</dbReference>
<evidence type="ECO:0000313" key="4">
    <source>
        <dbReference type="Proteomes" id="UP000254802"/>
    </source>
</evidence>
<name>A0A378MW09_MANHA</name>
<organism evidence="3 4">
    <name type="scientific">Mannheimia haemolytica</name>
    <name type="common">Pasteurella haemolytica</name>
    <dbReference type="NCBI Taxonomy" id="75985"/>
    <lineage>
        <taxon>Bacteria</taxon>
        <taxon>Pseudomonadati</taxon>
        <taxon>Pseudomonadota</taxon>
        <taxon>Gammaproteobacteria</taxon>
        <taxon>Pasteurellales</taxon>
        <taxon>Pasteurellaceae</taxon>
        <taxon>Mannheimia</taxon>
    </lineage>
</organism>
<dbReference type="InterPro" id="IPR018357">
    <property type="entry name" value="Hexapep_transf_CS"/>
</dbReference>
<dbReference type="EC" id="2.3.1.30" evidence="3"/>
<reference evidence="3 4" key="1">
    <citation type="submission" date="2018-06" db="EMBL/GenBank/DDBJ databases">
        <authorList>
            <consortium name="Pathogen Informatics"/>
            <person name="Doyle S."/>
        </authorList>
    </citation>
    <scope>NUCLEOTIDE SEQUENCE [LARGE SCALE GENOMIC DNA]</scope>
    <source>
        <strain evidence="3 4">NCTC10638</strain>
    </source>
</reference>
<protein>
    <submittedName>
        <fullName evidence="3">Serine acetyltransferase</fullName>
        <ecNumber evidence="3">2.3.1.30</ecNumber>
    </submittedName>
</protein>
<proteinExistence type="predicted"/>
<evidence type="ECO:0000313" key="3">
    <source>
        <dbReference type="EMBL" id="STY59575.1"/>
    </source>
</evidence>
<sequence>MIQDTSIKKKIEELTSKVHHLESLVDSYIIQNSNDITAQPNENVLEDIKAKLIEGRWELLPNRKINHAWDQLVDTWIEALPTIGDKIPSAYRIWQSSNRYFKAGMLERADRCERLNYLFHNSYVPASLELDGEVVFAYGGIGVIVHKDSEIGYGVTIGANVTIGGNGSQTRIHSRTNKITTVPKIGSLTVIGAGANITGGIEIGPMSIIAPNSVVIKSVAAGSIMGGIPAKQIGQITIENALRYKSKFLIARSWTDEKFMNFVKEHLGT</sequence>
<dbReference type="EMBL" id="UGPN01000002">
    <property type="protein sequence ID" value="STY59575.1"/>
    <property type="molecule type" value="Genomic_DNA"/>
</dbReference>
<dbReference type="PANTHER" id="PTHR42811">
    <property type="entry name" value="SERINE ACETYLTRANSFERASE"/>
    <property type="match status" value="1"/>
</dbReference>
<keyword evidence="2" id="KW-0677">Repeat</keyword>